<protein>
    <submittedName>
        <fullName evidence="2">Uncharacterized protein</fullName>
    </submittedName>
</protein>
<proteinExistence type="predicted"/>
<dbReference type="EMBL" id="SRLO01000387">
    <property type="protein sequence ID" value="TNN58173.1"/>
    <property type="molecule type" value="Genomic_DNA"/>
</dbReference>
<gene>
    <name evidence="2" type="ORF">EYF80_031606</name>
</gene>
<reference evidence="2 3" key="1">
    <citation type="submission" date="2019-03" db="EMBL/GenBank/DDBJ databases">
        <title>First draft genome of Liparis tanakae, snailfish: a comprehensive survey of snailfish specific genes.</title>
        <authorList>
            <person name="Kim W."/>
            <person name="Song I."/>
            <person name="Jeong J.-H."/>
            <person name="Kim D."/>
            <person name="Kim S."/>
            <person name="Ryu S."/>
            <person name="Song J.Y."/>
            <person name="Lee S.K."/>
        </authorList>
    </citation>
    <scope>NUCLEOTIDE SEQUENCE [LARGE SCALE GENOMIC DNA]</scope>
    <source>
        <tissue evidence="2">Muscle</tissue>
    </source>
</reference>
<dbReference type="Proteomes" id="UP000314294">
    <property type="component" value="Unassembled WGS sequence"/>
</dbReference>
<evidence type="ECO:0000313" key="2">
    <source>
        <dbReference type="EMBL" id="TNN58173.1"/>
    </source>
</evidence>
<dbReference type="AlphaFoldDB" id="A0A4Z2GZG9"/>
<organism evidence="2 3">
    <name type="scientific">Liparis tanakae</name>
    <name type="common">Tanaka's snailfish</name>
    <dbReference type="NCBI Taxonomy" id="230148"/>
    <lineage>
        <taxon>Eukaryota</taxon>
        <taxon>Metazoa</taxon>
        <taxon>Chordata</taxon>
        <taxon>Craniata</taxon>
        <taxon>Vertebrata</taxon>
        <taxon>Euteleostomi</taxon>
        <taxon>Actinopterygii</taxon>
        <taxon>Neopterygii</taxon>
        <taxon>Teleostei</taxon>
        <taxon>Neoteleostei</taxon>
        <taxon>Acanthomorphata</taxon>
        <taxon>Eupercaria</taxon>
        <taxon>Perciformes</taxon>
        <taxon>Cottioidei</taxon>
        <taxon>Cottales</taxon>
        <taxon>Liparidae</taxon>
        <taxon>Liparis</taxon>
    </lineage>
</organism>
<keyword evidence="3" id="KW-1185">Reference proteome</keyword>
<feature type="region of interest" description="Disordered" evidence="1">
    <location>
        <begin position="1"/>
        <end position="28"/>
    </location>
</feature>
<name>A0A4Z2GZG9_9TELE</name>
<evidence type="ECO:0000256" key="1">
    <source>
        <dbReference type="SAM" id="MobiDB-lite"/>
    </source>
</evidence>
<accession>A0A4Z2GZG9</accession>
<comment type="caution">
    <text evidence="2">The sequence shown here is derived from an EMBL/GenBank/DDBJ whole genome shotgun (WGS) entry which is preliminary data.</text>
</comment>
<sequence>MYERLLYRGPTSKACPRTSSVPEPAGLGPLPAGADTAAVAIFLNSAEAFKSSSSSSFRLRAFLRSDHTTAAAPSDAAGNNGGGHVIRWCLQVRGFHRAHTVK</sequence>
<evidence type="ECO:0000313" key="3">
    <source>
        <dbReference type="Proteomes" id="UP000314294"/>
    </source>
</evidence>